<organism evidence="7 8">
    <name type="scientific">Albimonas pacifica</name>
    <dbReference type="NCBI Taxonomy" id="1114924"/>
    <lineage>
        <taxon>Bacteria</taxon>
        <taxon>Pseudomonadati</taxon>
        <taxon>Pseudomonadota</taxon>
        <taxon>Alphaproteobacteria</taxon>
        <taxon>Rhodobacterales</taxon>
        <taxon>Paracoccaceae</taxon>
        <taxon>Albimonas</taxon>
    </lineage>
</organism>
<reference evidence="7 8" key="1">
    <citation type="submission" date="2016-10" db="EMBL/GenBank/DDBJ databases">
        <authorList>
            <person name="de Groot N.N."/>
        </authorList>
    </citation>
    <scope>NUCLEOTIDE SEQUENCE [LARGE SCALE GENOMIC DNA]</scope>
    <source>
        <strain evidence="7 8">CGMCC 1.11030</strain>
    </source>
</reference>
<gene>
    <name evidence="7" type="ORF">SAMN05216258_10380</name>
</gene>
<dbReference type="GO" id="GO:0071949">
    <property type="term" value="F:FAD binding"/>
    <property type="evidence" value="ECO:0007669"/>
    <property type="project" value="InterPro"/>
</dbReference>
<dbReference type="PANTHER" id="PTHR13789:SF318">
    <property type="entry name" value="GERANYLGERANYL DIPHOSPHATE REDUCTASE"/>
    <property type="match status" value="1"/>
</dbReference>
<dbReference type="PRINTS" id="PR00420">
    <property type="entry name" value="RNGMNOXGNASE"/>
</dbReference>
<keyword evidence="3" id="KW-0274">FAD</keyword>
<proteinExistence type="predicted"/>
<dbReference type="Gene3D" id="3.50.50.60">
    <property type="entry name" value="FAD/NAD(P)-binding domain"/>
    <property type="match status" value="1"/>
</dbReference>
<name>A0A1I3DYI4_9RHOB</name>
<dbReference type="RefSeq" id="WP_092858888.1">
    <property type="nucleotide sequence ID" value="NZ_FOQH01000003.1"/>
</dbReference>
<evidence type="ECO:0000256" key="5">
    <source>
        <dbReference type="ARBA" id="ARBA00023033"/>
    </source>
</evidence>
<keyword evidence="2" id="KW-0285">Flavoprotein</keyword>
<evidence type="ECO:0000256" key="1">
    <source>
        <dbReference type="ARBA" id="ARBA00001974"/>
    </source>
</evidence>
<protein>
    <submittedName>
        <fullName evidence="7">Salicylate hydroxylase</fullName>
    </submittedName>
</protein>
<evidence type="ECO:0000313" key="7">
    <source>
        <dbReference type="EMBL" id="SFH91669.1"/>
    </source>
</evidence>
<dbReference type="InterPro" id="IPR050493">
    <property type="entry name" value="FAD-dep_Monooxygenase_BioMet"/>
</dbReference>
<dbReference type="InterPro" id="IPR002938">
    <property type="entry name" value="FAD-bd"/>
</dbReference>
<keyword evidence="8" id="KW-1185">Reference proteome</keyword>
<dbReference type="Proteomes" id="UP000199377">
    <property type="component" value="Unassembled WGS sequence"/>
</dbReference>
<keyword evidence="4" id="KW-0560">Oxidoreductase</keyword>
<evidence type="ECO:0000256" key="4">
    <source>
        <dbReference type="ARBA" id="ARBA00023002"/>
    </source>
</evidence>
<evidence type="ECO:0000259" key="6">
    <source>
        <dbReference type="Pfam" id="PF01494"/>
    </source>
</evidence>
<dbReference type="Pfam" id="PF01494">
    <property type="entry name" value="FAD_binding_3"/>
    <property type="match status" value="1"/>
</dbReference>
<accession>A0A1I3DYI4</accession>
<comment type="cofactor">
    <cofactor evidence="1">
        <name>FAD</name>
        <dbReference type="ChEBI" id="CHEBI:57692"/>
    </cofactor>
</comment>
<dbReference type="STRING" id="1114924.SAMN05216258_10380"/>
<feature type="domain" description="FAD-binding" evidence="6">
    <location>
        <begin position="5"/>
        <end position="346"/>
    </location>
</feature>
<evidence type="ECO:0000256" key="3">
    <source>
        <dbReference type="ARBA" id="ARBA00022827"/>
    </source>
</evidence>
<dbReference type="InterPro" id="IPR036188">
    <property type="entry name" value="FAD/NAD-bd_sf"/>
</dbReference>
<dbReference type="EMBL" id="FOQH01000003">
    <property type="protein sequence ID" value="SFH91669.1"/>
    <property type="molecule type" value="Genomic_DNA"/>
</dbReference>
<keyword evidence="5" id="KW-0503">Monooxygenase</keyword>
<dbReference type="PROSITE" id="PS51257">
    <property type="entry name" value="PROKAR_LIPOPROTEIN"/>
    <property type="match status" value="1"/>
</dbReference>
<sequence length="397" mass="42788">MGRRLEIVVAGAGVAGLACAAALGRAGHSVTVVEQAPALGEVGAGLQLSPNAVRALDWMGAGEAVRAAASRPEAVELRLHRTASVVYRMGLGRAAESRWGAPYLHLHRADLLAALEGAARAHGAQIRLGERVERASDRRGGATLHTDAGRLEGDLAIGADGVRSVLRTDLANPGKPLFSGHVAWRGLVPAERLPAGLLSPRTTVWMGPRRHLVTYPLREGRLLNFVAVEEQETWTAEGWSAPGDPDALRASFAGWHGEVETLFASVQETFRWGLFGHRPLKRWSQGRRAVIGDAAHPTLPFLAQGAGMALEDAVVLARALSTYEPTQALDAWERVRKPRATRLQQAAARNGRRFHARIEPEQWIKAAALGAFARLAPETAQGLNDWVYRYDPVSTPI</sequence>
<evidence type="ECO:0000256" key="2">
    <source>
        <dbReference type="ARBA" id="ARBA00022630"/>
    </source>
</evidence>
<dbReference type="PANTHER" id="PTHR13789">
    <property type="entry name" value="MONOOXYGENASE"/>
    <property type="match status" value="1"/>
</dbReference>
<dbReference type="SUPFAM" id="SSF54373">
    <property type="entry name" value="FAD-linked reductases, C-terminal domain"/>
    <property type="match status" value="1"/>
</dbReference>
<dbReference type="OrthoDB" id="4230779at2"/>
<dbReference type="AlphaFoldDB" id="A0A1I3DYI4"/>
<evidence type="ECO:0000313" key="8">
    <source>
        <dbReference type="Proteomes" id="UP000199377"/>
    </source>
</evidence>
<dbReference type="GO" id="GO:0004497">
    <property type="term" value="F:monooxygenase activity"/>
    <property type="evidence" value="ECO:0007669"/>
    <property type="project" value="UniProtKB-KW"/>
</dbReference>
<dbReference type="SUPFAM" id="SSF51905">
    <property type="entry name" value="FAD/NAD(P)-binding domain"/>
    <property type="match status" value="1"/>
</dbReference>